<evidence type="ECO:0000313" key="1">
    <source>
        <dbReference type="EMBL" id="EKC45273.1"/>
    </source>
</evidence>
<dbReference type="EMBL" id="AJWZ01011438">
    <property type="protein sequence ID" value="EKC45273.1"/>
    <property type="molecule type" value="Genomic_DNA"/>
</dbReference>
<reference evidence="1" key="1">
    <citation type="journal article" date="2013" name="Environ. Microbiol.">
        <title>Microbiota from the distal guts of lean and obese adolescents exhibit partial functional redundancy besides clear differences in community structure.</title>
        <authorList>
            <person name="Ferrer M."/>
            <person name="Ruiz A."/>
            <person name="Lanza F."/>
            <person name="Haange S.B."/>
            <person name="Oberbach A."/>
            <person name="Till H."/>
            <person name="Bargiela R."/>
            <person name="Campoy C."/>
            <person name="Segura M.T."/>
            <person name="Richter M."/>
            <person name="von Bergen M."/>
            <person name="Seifert J."/>
            <person name="Suarez A."/>
        </authorList>
    </citation>
    <scope>NUCLEOTIDE SEQUENCE</scope>
</reference>
<protein>
    <submittedName>
        <fullName evidence="1">Uncharacterized protein</fullName>
    </submittedName>
</protein>
<accession>K1RIH8</accession>
<comment type="caution">
    <text evidence="1">The sequence shown here is derived from an EMBL/GenBank/DDBJ whole genome shotgun (WGS) entry which is preliminary data.</text>
</comment>
<name>K1RIH8_9ZZZZ</name>
<organism evidence="1">
    <name type="scientific">human gut metagenome</name>
    <dbReference type="NCBI Taxonomy" id="408170"/>
    <lineage>
        <taxon>unclassified sequences</taxon>
        <taxon>metagenomes</taxon>
        <taxon>organismal metagenomes</taxon>
    </lineage>
</organism>
<proteinExistence type="predicted"/>
<sequence length="85" mass="9930">MIKLDDSIIDSISFSNVETYFNYYRKKCKKYDLNLLGITIIPPTSLEKFLNVIKSHNKNNEVMKELINLTEEAIKGNNYIIHYGI</sequence>
<dbReference type="AlphaFoldDB" id="K1RIH8"/>
<gene>
    <name evidence="1" type="ORF">OBE_16973</name>
</gene>